<sequence length="68" mass="8301">MNQSYFYLKMKEHKLKVPYTGKERRVRILLPKDYEKDTDRSYPVVYFHDGQNVFNSKESFIGHSWKII</sequence>
<protein>
    <recommendedName>
        <fullName evidence="3">Alpha/beta hydrolase</fullName>
    </recommendedName>
</protein>
<evidence type="ECO:0000313" key="1">
    <source>
        <dbReference type="EMBL" id="MTV75591.1"/>
    </source>
</evidence>
<organism evidence="1 2">
    <name type="scientific">Streptococcus pneumoniae</name>
    <dbReference type="NCBI Taxonomy" id="1313"/>
    <lineage>
        <taxon>Bacteria</taxon>
        <taxon>Bacillati</taxon>
        <taxon>Bacillota</taxon>
        <taxon>Bacilli</taxon>
        <taxon>Lactobacillales</taxon>
        <taxon>Streptococcaceae</taxon>
        <taxon>Streptococcus</taxon>
    </lineage>
</organism>
<dbReference type="EMBL" id="WNHQ01002370">
    <property type="protein sequence ID" value="MTV75591.1"/>
    <property type="molecule type" value="Genomic_DNA"/>
</dbReference>
<evidence type="ECO:0000313" key="2">
    <source>
        <dbReference type="Proteomes" id="UP000483094"/>
    </source>
</evidence>
<dbReference type="Pfam" id="PF00756">
    <property type="entry name" value="Esterase"/>
    <property type="match status" value="1"/>
</dbReference>
<evidence type="ECO:0008006" key="3">
    <source>
        <dbReference type="Google" id="ProtNLM"/>
    </source>
</evidence>
<dbReference type="AlphaFoldDB" id="A0A6G2DHY7"/>
<dbReference type="SUPFAM" id="SSF53474">
    <property type="entry name" value="alpha/beta-Hydrolases"/>
    <property type="match status" value="1"/>
</dbReference>
<name>A0A6G2DHY7_STREE</name>
<dbReference type="InterPro" id="IPR029058">
    <property type="entry name" value="AB_hydrolase_fold"/>
</dbReference>
<proteinExistence type="predicted"/>
<comment type="caution">
    <text evidence="1">The sequence shown here is derived from an EMBL/GenBank/DDBJ whole genome shotgun (WGS) entry which is preliminary data.</text>
</comment>
<dbReference type="Gene3D" id="3.40.50.1820">
    <property type="entry name" value="alpha/beta hydrolase"/>
    <property type="match status" value="1"/>
</dbReference>
<dbReference type="InterPro" id="IPR000801">
    <property type="entry name" value="Esterase-like"/>
</dbReference>
<dbReference type="Proteomes" id="UP000483094">
    <property type="component" value="Unassembled WGS sequence"/>
</dbReference>
<reference evidence="1 2" key="1">
    <citation type="submission" date="2019-11" db="EMBL/GenBank/DDBJ databases">
        <title>Growth characteristics of pneumococcus vary with the chemical composition of the capsule and with environmental conditions.</title>
        <authorList>
            <person name="Tothpal A."/>
            <person name="Desobry K."/>
            <person name="Joshi S."/>
            <person name="Wyllie A.L."/>
            <person name="Weinberger D.M."/>
        </authorList>
    </citation>
    <scope>NUCLEOTIDE SEQUENCE [LARGE SCALE GENOMIC DNA]</scope>
    <source>
        <strain evidence="2">pnumococcus19F</strain>
    </source>
</reference>
<gene>
    <name evidence="1" type="ORF">GM540_16805</name>
</gene>
<accession>A0A6G2DHY7</accession>
<feature type="non-terminal residue" evidence="1">
    <location>
        <position position="68"/>
    </location>
</feature>